<evidence type="ECO:0000313" key="2">
    <source>
        <dbReference type="EMBL" id="RDY70876.1"/>
    </source>
</evidence>
<dbReference type="RefSeq" id="WP_115894196.1">
    <property type="nucleotide sequence ID" value="NZ_QTLC01000039.1"/>
</dbReference>
<accession>A0A3D8VNA2</accession>
<dbReference type="Proteomes" id="UP000257032">
    <property type="component" value="Unassembled WGS sequence"/>
</dbReference>
<sequence>MESIVLELQKEAMISKNDVSGLLRRSLVIARKLGLIDFENWVNDELSGYSTKPNNAPDYREITGTLQWFNPVRGSCPVLAEDPELMDTITNVKLFESISELENLVNSTNSNNFVYQLNQKQQNLISSLGDGGLQQFRLLFSKNQAQRIIVTVKNIILEWTLTLEADGVLG</sequence>
<evidence type="ECO:0000259" key="1">
    <source>
        <dbReference type="Pfam" id="PF18864"/>
    </source>
</evidence>
<evidence type="ECO:0000313" key="3">
    <source>
        <dbReference type="Proteomes" id="UP000257032"/>
    </source>
</evidence>
<gene>
    <name evidence="2" type="ORF">DXT76_10855</name>
</gene>
<dbReference type="EMBL" id="QTLC01000039">
    <property type="protein sequence ID" value="RDY70876.1"/>
    <property type="molecule type" value="Genomic_DNA"/>
</dbReference>
<reference evidence="2 3" key="1">
    <citation type="submission" date="2018-08" db="EMBL/GenBank/DDBJ databases">
        <title>Genome sequence of strict halophilic Halobacillus trueperi SS1 isolated from Lunsu, a salty water body of North West Himalayas.</title>
        <authorList>
            <person name="Gupta S."/>
            <person name="Sharma P."/>
            <person name="Dev K."/>
            <person name="Baumler D."/>
            <person name="Sourirajan A."/>
        </authorList>
    </citation>
    <scope>NUCLEOTIDE SEQUENCE [LARGE SCALE GENOMIC DNA]</scope>
    <source>
        <strain evidence="2 3">SS1</strain>
    </source>
</reference>
<dbReference type="AlphaFoldDB" id="A0A3D8VNA2"/>
<organism evidence="2 3">
    <name type="scientific">Halobacillus trueperi</name>
    <dbReference type="NCBI Taxonomy" id="156205"/>
    <lineage>
        <taxon>Bacteria</taxon>
        <taxon>Bacillati</taxon>
        <taxon>Bacillota</taxon>
        <taxon>Bacilli</taxon>
        <taxon>Bacillales</taxon>
        <taxon>Bacillaceae</taxon>
        <taxon>Halobacillus</taxon>
    </lineage>
</organism>
<feature type="domain" description="AbiTii" evidence="1">
    <location>
        <begin position="3"/>
        <end position="168"/>
    </location>
</feature>
<proteinExistence type="predicted"/>
<comment type="caution">
    <text evidence="2">The sequence shown here is derived from an EMBL/GenBank/DDBJ whole genome shotgun (WGS) entry which is preliminary data.</text>
</comment>
<name>A0A3D8VNA2_9BACI</name>
<dbReference type="InterPro" id="IPR041304">
    <property type="entry name" value="AbiTii"/>
</dbReference>
<protein>
    <recommendedName>
        <fullName evidence="1">AbiTii domain-containing protein</fullName>
    </recommendedName>
</protein>
<dbReference type="Pfam" id="PF18864">
    <property type="entry name" value="AbiTii"/>
    <property type="match status" value="1"/>
</dbReference>